<gene>
    <name evidence="2" type="ORF">G7071_15240</name>
</gene>
<dbReference type="GO" id="GO:0016787">
    <property type="term" value="F:hydrolase activity"/>
    <property type="evidence" value="ECO:0007669"/>
    <property type="project" value="UniProtKB-KW"/>
</dbReference>
<evidence type="ECO:0000313" key="2">
    <source>
        <dbReference type="EMBL" id="QIK76570.1"/>
    </source>
</evidence>
<keyword evidence="3" id="KW-1185">Reference proteome</keyword>
<evidence type="ECO:0000313" key="3">
    <source>
        <dbReference type="Proteomes" id="UP000502035"/>
    </source>
</evidence>
<dbReference type="InterPro" id="IPR022742">
    <property type="entry name" value="Hydrolase_4"/>
</dbReference>
<feature type="domain" description="Serine aminopeptidase S33" evidence="1">
    <location>
        <begin position="44"/>
        <end position="242"/>
    </location>
</feature>
<protein>
    <submittedName>
        <fullName evidence="2">Alpha/beta hydrolase</fullName>
    </submittedName>
</protein>
<name>A0A6G7YIK2_9ACTN</name>
<dbReference type="SUPFAM" id="SSF53474">
    <property type="entry name" value="alpha/beta-Hydrolases"/>
    <property type="match status" value="1"/>
</dbReference>
<dbReference type="EMBL" id="CP049866">
    <property type="protein sequence ID" value="QIK76570.1"/>
    <property type="molecule type" value="Genomic_DNA"/>
</dbReference>
<reference evidence="2 3" key="1">
    <citation type="submission" date="2020-03" db="EMBL/GenBank/DDBJ databases">
        <title>Nocardioides sp. nov., isolated from fish.</title>
        <authorList>
            <person name="Hyun D.-W."/>
            <person name="Bae J.-W."/>
        </authorList>
    </citation>
    <scope>NUCLEOTIDE SEQUENCE [LARGE SCALE GENOMIC DNA]</scope>
    <source>
        <strain evidence="2 3">HDW12A</strain>
    </source>
</reference>
<dbReference type="Gene3D" id="3.40.50.1820">
    <property type="entry name" value="alpha/beta hydrolase"/>
    <property type="match status" value="1"/>
</dbReference>
<keyword evidence="2" id="KW-0378">Hydrolase</keyword>
<proteinExistence type="predicted"/>
<sequence>MPTDEIPDILGEPYTQLTIELPDDSEGAVVTTLVHRPSPSPSGRAVIHVHGFADYFFHTEYAEWWTERGYDFYAVDLRKYGRSLREHQTPNFIEDLSHYFEDLDAVWDVVTGRHDSVVATAHSTGALVLSLWLHDRRPAQLAGVFLNSPWLDMQGSAWLRSLPGKAALDRIGARQPRLVIPRTVTGVYGRSLHRDHQGEFDYDLTWKPLQSFPLHVGWLRAIRRGHAQLHRGLDLPAPVLVLSSVRSSSPTELGEDAHTTDIVLDVRQIRRWASSLGPHVTSVAVADARHDVVLSRPHVRVQVYAELERWLSSYVEGG</sequence>
<dbReference type="AlphaFoldDB" id="A0A6G7YIK2"/>
<evidence type="ECO:0000259" key="1">
    <source>
        <dbReference type="Pfam" id="PF12146"/>
    </source>
</evidence>
<dbReference type="Proteomes" id="UP000502035">
    <property type="component" value="Chromosome"/>
</dbReference>
<dbReference type="Pfam" id="PF12146">
    <property type="entry name" value="Hydrolase_4"/>
    <property type="match status" value="1"/>
</dbReference>
<dbReference type="KEGG" id="npi:G7071_15240"/>
<dbReference type="RefSeq" id="WP_166320123.1">
    <property type="nucleotide sequence ID" value="NZ_CP049866.1"/>
</dbReference>
<organism evidence="2 3">
    <name type="scientific">Nocardioides piscis</name>
    <dbReference type="NCBI Taxonomy" id="2714938"/>
    <lineage>
        <taxon>Bacteria</taxon>
        <taxon>Bacillati</taxon>
        <taxon>Actinomycetota</taxon>
        <taxon>Actinomycetes</taxon>
        <taxon>Propionibacteriales</taxon>
        <taxon>Nocardioidaceae</taxon>
        <taxon>Nocardioides</taxon>
    </lineage>
</organism>
<dbReference type="InterPro" id="IPR029058">
    <property type="entry name" value="AB_hydrolase_fold"/>
</dbReference>
<accession>A0A6G7YIK2</accession>